<accession>A0A532V850</accession>
<reference evidence="2 3" key="1">
    <citation type="submission" date="2017-06" db="EMBL/GenBank/DDBJ databases">
        <title>Novel microbial phyla capable of carbon fixation and sulfur reduction in deep-sea sediments.</title>
        <authorList>
            <person name="Huang J."/>
            <person name="Baker B."/>
            <person name="Wang Y."/>
        </authorList>
    </citation>
    <scope>NUCLEOTIDE SEQUENCE [LARGE SCALE GENOMIC DNA]</scope>
    <source>
        <strain evidence="2">B3_TA06</strain>
    </source>
</reference>
<feature type="chain" id="PRO_5022137436" evidence="1">
    <location>
        <begin position="20"/>
        <end position="281"/>
    </location>
</feature>
<proteinExistence type="predicted"/>
<comment type="caution">
    <text evidence="2">The sequence shown here is derived from an EMBL/GenBank/DDBJ whole genome shotgun (WGS) entry which is preliminary data.</text>
</comment>
<keyword evidence="1" id="KW-0732">Signal</keyword>
<organism evidence="2 3">
    <name type="scientific">candidate division TA06 bacterium B3_TA06</name>
    <dbReference type="NCBI Taxonomy" id="2012487"/>
    <lineage>
        <taxon>Bacteria</taxon>
        <taxon>Bacteria division TA06</taxon>
    </lineage>
</organism>
<gene>
    <name evidence="2" type="ORF">CEE36_05300</name>
</gene>
<evidence type="ECO:0000313" key="2">
    <source>
        <dbReference type="EMBL" id="TKJ43167.1"/>
    </source>
</evidence>
<sequence>MRHLLVALTALAVVSLLGAQERNLEHADVGFWENTAFHQESVDCSRLSEGIIRAKVDGSWQEFELRELPVAFQEWSFGKRAATLERFRNHEPPELSGPHNAMVATYGLARNDSRFAINNAVKGMGWLPYDEKLAEVIKLLESTIDEDFSAKLDRLDSLYKQGTKLYDLTRQVSLELYSTHEFETGTFINQMVNPACAVVFLDIPSYEFKAIAHLMHPDDPKLTETEKLQVKYANLIHSYFHGAFDRQFIGVVYYVIEVYDNSPGKPEAKGKRIVPPLPLMP</sequence>
<dbReference type="Proteomes" id="UP000317778">
    <property type="component" value="Unassembled WGS sequence"/>
</dbReference>
<feature type="signal peptide" evidence="1">
    <location>
        <begin position="1"/>
        <end position="19"/>
    </location>
</feature>
<dbReference type="EMBL" id="NJBO01000006">
    <property type="protein sequence ID" value="TKJ43167.1"/>
    <property type="molecule type" value="Genomic_DNA"/>
</dbReference>
<dbReference type="AlphaFoldDB" id="A0A532V850"/>
<protein>
    <submittedName>
        <fullName evidence="2">Uncharacterized protein</fullName>
    </submittedName>
</protein>
<evidence type="ECO:0000256" key="1">
    <source>
        <dbReference type="SAM" id="SignalP"/>
    </source>
</evidence>
<evidence type="ECO:0000313" key="3">
    <source>
        <dbReference type="Proteomes" id="UP000317778"/>
    </source>
</evidence>
<name>A0A532V850_UNCT6</name>